<evidence type="ECO:0000313" key="3">
    <source>
        <dbReference type="Proteomes" id="UP000754644"/>
    </source>
</evidence>
<dbReference type="AlphaFoldDB" id="A0A972VZZ2"/>
<protein>
    <submittedName>
        <fullName evidence="2">CHAT domain-containing protein</fullName>
    </submittedName>
</protein>
<evidence type="ECO:0000313" key="2">
    <source>
        <dbReference type="EMBL" id="NQV65440.1"/>
    </source>
</evidence>
<dbReference type="Pfam" id="PF12770">
    <property type="entry name" value="CHAT"/>
    <property type="match status" value="1"/>
</dbReference>
<dbReference type="SUPFAM" id="SSF48452">
    <property type="entry name" value="TPR-like"/>
    <property type="match status" value="1"/>
</dbReference>
<dbReference type="InterPro" id="IPR024983">
    <property type="entry name" value="CHAT_dom"/>
</dbReference>
<accession>A0A972VZZ2</accession>
<reference evidence="2" key="1">
    <citation type="submission" date="2020-05" db="EMBL/GenBank/DDBJ databases">
        <title>Sulfur intermediates as new biogeochemical hubs in an aquatic model microbial ecosystem.</title>
        <authorList>
            <person name="Vigneron A."/>
        </authorList>
    </citation>
    <scope>NUCLEOTIDE SEQUENCE</scope>
    <source>
        <strain evidence="2">Bin.250</strain>
    </source>
</reference>
<dbReference type="InterPro" id="IPR011990">
    <property type="entry name" value="TPR-like_helical_dom_sf"/>
</dbReference>
<comment type="caution">
    <text evidence="2">The sequence shown here is derived from an EMBL/GenBank/DDBJ whole genome shotgun (WGS) entry which is preliminary data.</text>
</comment>
<sequence length="483" mass="53167">MSYALGYKGQILLDNGEHDAALPLLQAATFYANDSLAYESAYLWEWQLARASAQSGQIAEAIQEYYRAIRTLEPVRQSLIDGSPFTFYQKIQPLFTELSSLLLDAASQSVGDEQQSYLQQVQVVLEQAKSAELQDYFQNDCVIPDKTLELNNIEPATAVLYPVILADKLSLLVNIGDKVHLYTTPVEKAEFDALVNEFRYVIQSDLGDDDYLELGEEIYHLLIKQAEPLLEKNQVTTLLFVPDGVLRTVPMAALYDGEQFLVEKYAIATTPGVSITMPAPLDARLPNFFAGGVSESVQGMAGLPGVTGELLNLETHYRASTLQDTSFLAADVSAELASTKYSIFHIATHGHFDSNPQKSFLLAYDKKLTMDVLSQSIASRQASDQPLELLVLSACESAAGDQRAALGLAGVALKAGARSALATLWEISDSATVEIINTFYQQISVQGVTKAQALRTAQMRLITQPRFSHPNYWAPYMLIGNWL</sequence>
<dbReference type="EMBL" id="JABMOJ010000325">
    <property type="protein sequence ID" value="NQV65440.1"/>
    <property type="molecule type" value="Genomic_DNA"/>
</dbReference>
<gene>
    <name evidence="2" type="ORF">HQ497_08745</name>
</gene>
<proteinExistence type="predicted"/>
<feature type="domain" description="CHAT" evidence="1">
    <location>
        <begin position="213"/>
        <end position="481"/>
    </location>
</feature>
<name>A0A972VZZ2_9GAMM</name>
<dbReference type="Proteomes" id="UP000754644">
    <property type="component" value="Unassembled WGS sequence"/>
</dbReference>
<evidence type="ECO:0000259" key="1">
    <source>
        <dbReference type="Pfam" id="PF12770"/>
    </source>
</evidence>
<organism evidence="2 3">
    <name type="scientific">SAR86 cluster bacterium</name>
    <dbReference type="NCBI Taxonomy" id="2030880"/>
    <lineage>
        <taxon>Bacteria</taxon>
        <taxon>Pseudomonadati</taxon>
        <taxon>Pseudomonadota</taxon>
        <taxon>Gammaproteobacteria</taxon>
        <taxon>SAR86 cluster</taxon>
    </lineage>
</organism>